<gene>
    <name evidence="1" type="ORF">EUBVEN_02734</name>
</gene>
<dbReference type="Proteomes" id="UP000006000">
    <property type="component" value="Unassembled WGS sequence"/>
</dbReference>
<dbReference type="RefSeq" id="WP_005360633.1">
    <property type="nucleotide sequence ID" value="NZ_DS264270.1"/>
</dbReference>
<sequence>MFPVLYEGKTDEDIPRFKSGNKEYEIDFDYLHIYDWWELIEILKKSA</sequence>
<organism evidence="1 2">
    <name type="scientific">Eubacterium ventriosum ATCC 27560</name>
    <dbReference type="NCBI Taxonomy" id="411463"/>
    <lineage>
        <taxon>Bacteria</taxon>
        <taxon>Bacillati</taxon>
        <taxon>Bacillota</taxon>
        <taxon>Clostridia</taxon>
        <taxon>Eubacteriales</taxon>
        <taxon>Eubacteriaceae</taxon>
        <taxon>Eubacterium</taxon>
    </lineage>
</organism>
<dbReference type="AlphaFoldDB" id="A5ZAI7"/>
<dbReference type="OrthoDB" id="9803907at2"/>
<comment type="caution">
    <text evidence="1">The sequence shown here is derived from an EMBL/GenBank/DDBJ whole genome shotgun (WGS) entry which is preliminary data.</text>
</comment>
<dbReference type="HOGENOM" id="CLU_3168261_0_0_9"/>
<evidence type="ECO:0000313" key="2">
    <source>
        <dbReference type="Proteomes" id="UP000006000"/>
    </source>
</evidence>
<accession>A5ZAI7</accession>
<reference evidence="1 2" key="2">
    <citation type="submission" date="2007-04" db="EMBL/GenBank/DDBJ databases">
        <title>Draft genome sequence of Eubacterium ventriosum (ATCC 27560).</title>
        <authorList>
            <person name="Sudarsanam P."/>
            <person name="Ley R."/>
            <person name="Guruge J."/>
            <person name="Turnbaugh P.J."/>
            <person name="Mahowald M."/>
            <person name="Liep D."/>
            <person name="Gordon J."/>
        </authorList>
    </citation>
    <scope>NUCLEOTIDE SEQUENCE [LARGE SCALE GENOMIC DNA]</scope>
    <source>
        <strain evidence="1 2">ATCC 27560</strain>
    </source>
</reference>
<name>A5ZAI7_9FIRM</name>
<protein>
    <submittedName>
        <fullName evidence="1">Uncharacterized protein</fullName>
    </submittedName>
</protein>
<evidence type="ECO:0000313" key="1">
    <source>
        <dbReference type="EMBL" id="EDM50088.1"/>
    </source>
</evidence>
<proteinExistence type="predicted"/>
<dbReference type="EMBL" id="AAVL02000038">
    <property type="protein sequence ID" value="EDM50088.1"/>
    <property type="molecule type" value="Genomic_DNA"/>
</dbReference>
<reference evidence="1 2" key="1">
    <citation type="submission" date="2007-03" db="EMBL/GenBank/DDBJ databases">
        <authorList>
            <person name="Fulton L."/>
            <person name="Clifton S."/>
            <person name="Fulton B."/>
            <person name="Xu J."/>
            <person name="Minx P."/>
            <person name="Pepin K.H."/>
            <person name="Johnson M."/>
            <person name="Thiruvilangam P."/>
            <person name="Bhonagiri V."/>
            <person name="Nash W.E."/>
            <person name="Mardis E.R."/>
            <person name="Wilson R.K."/>
        </authorList>
    </citation>
    <scope>NUCLEOTIDE SEQUENCE [LARGE SCALE GENOMIC DNA]</scope>
    <source>
        <strain evidence="1 2">ATCC 27560</strain>
    </source>
</reference>